<dbReference type="InterPro" id="IPR036397">
    <property type="entry name" value="RNaseH_sf"/>
</dbReference>
<dbReference type="InterPro" id="IPR001888">
    <property type="entry name" value="Transposase_1"/>
</dbReference>
<dbReference type="STRING" id="61819.ENSACIP00000028806"/>
<accession>A0A3Q0T9I4</accession>
<evidence type="ECO:0000313" key="3">
    <source>
        <dbReference type="Proteomes" id="UP000261340"/>
    </source>
</evidence>
<proteinExistence type="predicted"/>
<dbReference type="Proteomes" id="UP000261340">
    <property type="component" value="Unplaced"/>
</dbReference>
<feature type="region of interest" description="Disordered" evidence="1">
    <location>
        <begin position="45"/>
        <end position="64"/>
    </location>
</feature>
<dbReference type="InterPro" id="IPR052709">
    <property type="entry name" value="Transposase-MT_Hybrid"/>
</dbReference>
<dbReference type="OMA" id="HEMIMND"/>
<reference evidence="2" key="2">
    <citation type="submission" date="2025-09" db="UniProtKB">
        <authorList>
            <consortium name="Ensembl"/>
        </authorList>
    </citation>
    <scope>IDENTIFICATION</scope>
</reference>
<dbReference type="Ensembl" id="ENSACIT00000029572.1">
    <property type="protein sequence ID" value="ENSACIP00000028806.1"/>
    <property type="gene ID" value="ENSACIG00000022300.1"/>
</dbReference>
<name>A0A3Q0T9I4_AMPCI</name>
<dbReference type="PANTHER" id="PTHR46060">
    <property type="entry name" value="MARINER MOS1 TRANSPOSASE-LIKE PROTEIN"/>
    <property type="match status" value="1"/>
</dbReference>
<dbReference type="Pfam" id="PF01359">
    <property type="entry name" value="Transposase_1"/>
    <property type="match status" value="1"/>
</dbReference>
<evidence type="ECO:0000256" key="1">
    <source>
        <dbReference type="SAM" id="MobiDB-lite"/>
    </source>
</evidence>
<keyword evidence="3" id="KW-1185">Reference proteome</keyword>
<organism evidence="2 3">
    <name type="scientific">Amphilophus citrinellus</name>
    <name type="common">Midas cichlid</name>
    <name type="synonym">Cichlasoma citrinellum</name>
    <dbReference type="NCBI Taxonomy" id="61819"/>
    <lineage>
        <taxon>Eukaryota</taxon>
        <taxon>Metazoa</taxon>
        <taxon>Chordata</taxon>
        <taxon>Craniata</taxon>
        <taxon>Vertebrata</taxon>
        <taxon>Euteleostomi</taxon>
        <taxon>Actinopterygii</taxon>
        <taxon>Neopterygii</taxon>
        <taxon>Teleostei</taxon>
        <taxon>Neoteleostei</taxon>
        <taxon>Acanthomorphata</taxon>
        <taxon>Ovalentaria</taxon>
        <taxon>Cichlomorphae</taxon>
        <taxon>Cichliformes</taxon>
        <taxon>Cichlidae</taxon>
        <taxon>New World cichlids</taxon>
        <taxon>Cichlasomatinae</taxon>
        <taxon>Heroini</taxon>
        <taxon>Amphilophus</taxon>
    </lineage>
</organism>
<dbReference type="GeneTree" id="ENSGT00940000164451"/>
<dbReference type="AlphaFoldDB" id="A0A3Q0T9I4"/>
<dbReference type="Gene3D" id="3.30.420.10">
    <property type="entry name" value="Ribonuclease H-like superfamily/Ribonuclease H"/>
    <property type="match status" value="1"/>
</dbReference>
<evidence type="ECO:0008006" key="4">
    <source>
        <dbReference type="Google" id="ProtNLM"/>
    </source>
</evidence>
<protein>
    <recommendedName>
        <fullName evidence="4">Mos1 transposase HTH domain-containing protein</fullName>
    </recommendedName>
</protein>
<dbReference type="PANTHER" id="PTHR46060:SF1">
    <property type="entry name" value="MARINER MOS1 TRANSPOSASE-LIKE PROTEIN"/>
    <property type="match status" value="1"/>
</dbReference>
<dbReference type="GO" id="GO:0003676">
    <property type="term" value="F:nucleic acid binding"/>
    <property type="evidence" value="ECO:0007669"/>
    <property type="project" value="InterPro"/>
</dbReference>
<evidence type="ECO:0000313" key="2">
    <source>
        <dbReference type="Ensembl" id="ENSACIP00000028806.1"/>
    </source>
</evidence>
<sequence length="362" mass="41204">NVQRKTLKDLKAWRTTNIRADMVATLGDDVPALSTLQKWATEFKGGRGSLEDDPKSRRLATATTQENTDHVDHMVMDDRHLTVNQRDNAVGISCERVENILHNELGMLKVSARWVPRLLMPDQKRTRLVMSQVNLAIFEPNPAGFLERFLTRDECWVHHFEPETKRQSAQWKHPCSPPPKKAKVVSLAGKVMVSVFWDAKSIVFINYLQKGHTINGEYSRGLFHQDDAPAHKSAVAMAAVRDCGFELVDQPPCSPDLAPSDYFLFPNMKKHLAGKQHRTDEEVTSAVEDFFEGQDESCYSTGIQVKEEALWQECWQQCLSAQRVYFKGHSGWLLFSKGANTDLYLILHLEYQLSTGPICWGY</sequence>
<reference evidence="2" key="1">
    <citation type="submission" date="2025-08" db="UniProtKB">
        <authorList>
            <consortium name="Ensembl"/>
        </authorList>
    </citation>
    <scope>IDENTIFICATION</scope>
</reference>